<reference evidence="3" key="1">
    <citation type="journal article" date="2019" name="Int. J. Syst. Evol. Microbiol.">
        <title>The Global Catalogue of Microorganisms (GCM) 10K type strain sequencing project: providing services to taxonomists for standard genome sequencing and annotation.</title>
        <authorList>
            <consortium name="The Broad Institute Genomics Platform"/>
            <consortium name="The Broad Institute Genome Sequencing Center for Infectious Disease"/>
            <person name="Wu L."/>
            <person name="Ma J."/>
        </authorList>
    </citation>
    <scope>NUCLEOTIDE SEQUENCE [LARGE SCALE GENOMIC DNA]</scope>
    <source>
        <strain evidence="3">JCM 16924</strain>
    </source>
</reference>
<evidence type="ECO:0000313" key="2">
    <source>
        <dbReference type="EMBL" id="GAA4028150.1"/>
    </source>
</evidence>
<feature type="region of interest" description="Disordered" evidence="1">
    <location>
        <begin position="1"/>
        <end position="29"/>
    </location>
</feature>
<dbReference type="Proteomes" id="UP001500456">
    <property type="component" value="Unassembled WGS sequence"/>
</dbReference>
<gene>
    <name evidence="2" type="ORF">GCM10022232_87520</name>
</gene>
<feature type="compositionally biased region" description="Polar residues" evidence="1">
    <location>
        <begin position="85"/>
        <end position="100"/>
    </location>
</feature>
<feature type="region of interest" description="Disordered" evidence="1">
    <location>
        <begin position="83"/>
        <end position="109"/>
    </location>
</feature>
<proteinExistence type="predicted"/>
<evidence type="ECO:0000256" key="1">
    <source>
        <dbReference type="SAM" id="MobiDB-lite"/>
    </source>
</evidence>
<name>A0ABP7TLN1_9ACTN</name>
<sequence length="109" mass="11577">MVAQATVGQRATGDDLSDDTAAEQNEDHGADELGCEFTDQTCLRCGFRHGAIVGGADAGGIRRRTARVNRRLAPGALEVELAAQASGTSPHRPAVTSSDNGRWLWSRTR</sequence>
<comment type="caution">
    <text evidence="2">The sequence shown here is derived from an EMBL/GenBank/DDBJ whole genome shotgun (WGS) entry which is preliminary data.</text>
</comment>
<evidence type="ECO:0000313" key="3">
    <source>
        <dbReference type="Proteomes" id="UP001500456"/>
    </source>
</evidence>
<accession>A0ABP7TLN1</accession>
<dbReference type="EMBL" id="BAAAZX010000043">
    <property type="protein sequence ID" value="GAA4028150.1"/>
    <property type="molecule type" value="Genomic_DNA"/>
</dbReference>
<keyword evidence="3" id="KW-1185">Reference proteome</keyword>
<organism evidence="2 3">
    <name type="scientific">Streptomyces plumbiresistens</name>
    <dbReference type="NCBI Taxonomy" id="511811"/>
    <lineage>
        <taxon>Bacteria</taxon>
        <taxon>Bacillati</taxon>
        <taxon>Actinomycetota</taxon>
        <taxon>Actinomycetes</taxon>
        <taxon>Kitasatosporales</taxon>
        <taxon>Streptomycetaceae</taxon>
        <taxon>Streptomyces</taxon>
    </lineage>
</organism>
<protein>
    <submittedName>
        <fullName evidence="2">Uncharacterized protein</fullName>
    </submittedName>
</protein>